<dbReference type="Gene3D" id="6.10.250.3370">
    <property type="match status" value="1"/>
</dbReference>
<feature type="compositionally biased region" description="Basic and acidic residues" evidence="2">
    <location>
        <begin position="169"/>
        <end position="187"/>
    </location>
</feature>
<dbReference type="InterPro" id="IPR037455">
    <property type="entry name" value="LucA/IucC-like"/>
</dbReference>
<dbReference type="GO" id="GO:0019290">
    <property type="term" value="P:siderophore biosynthetic process"/>
    <property type="evidence" value="ECO:0007669"/>
    <property type="project" value="InterPro"/>
</dbReference>
<dbReference type="RefSeq" id="WP_006968920.1">
    <property type="nucleotide sequence ID" value="NZ_ABCS01000001.1"/>
</dbReference>
<dbReference type="AlphaFoldDB" id="A6FWS1"/>
<feature type="region of interest" description="Disordered" evidence="2">
    <location>
        <begin position="165"/>
        <end position="188"/>
    </location>
</feature>
<protein>
    <recommendedName>
        <fullName evidence="7">Siderophore synthetase component</fullName>
    </recommendedName>
</protein>
<keyword evidence="6" id="KW-1185">Reference proteome</keyword>
<dbReference type="eggNOG" id="COG4264">
    <property type="taxonomic scope" value="Bacteria"/>
</dbReference>
<dbReference type="InterPro" id="IPR007310">
    <property type="entry name" value="Aerobactin_biosyn_IucA/IucC_N"/>
</dbReference>
<dbReference type="InterPro" id="IPR022770">
    <property type="entry name" value="IucA/IucC-like_C"/>
</dbReference>
<dbReference type="OrthoDB" id="495728at2"/>
<dbReference type="STRING" id="391625.PPSIR1_04743"/>
<dbReference type="Proteomes" id="UP000005801">
    <property type="component" value="Unassembled WGS sequence"/>
</dbReference>
<evidence type="ECO:0000259" key="3">
    <source>
        <dbReference type="Pfam" id="PF04183"/>
    </source>
</evidence>
<evidence type="ECO:0000313" key="6">
    <source>
        <dbReference type="Proteomes" id="UP000005801"/>
    </source>
</evidence>
<reference evidence="5 6" key="1">
    <citation type="submission" date="2007-06" db="EMBL/GenBank/DDBJ databases">
        <authorList>
            <person name="Shimkets L."/>
            <person name="Ferriera S."/>
            <person name="Johnson J."/>
            <person name="Kravitz S."/>
            <person name="Beeson K."/>
            <person name="Sutton G."/>
            <person name="Rogers Y.-H."/>
            <person name="Friedman R."/>
            <person name="Frazier M."/>
            <person name="Venter J.C."/>
        </authorList>
    </citation>
    <scope>NUCLEOTIDE SEQUENCE [LARGE SCALE GENOMIC DNA]</scope>
    <source>
        <strain evidence="5 6">SIR-1</strain>
    </source>
</reference>
<comment type="similarity">
    <text evidence="1">Belongs to the IucA/IucC family.</text>
</comment>
<evidence type="ECO:0000256" key="2">
    <source>
        <dbReference type="SAM" id="MobiDB-lite"/>
    </source>
</evidence>
<dbReference type="EMBL" id="ABCS01000001">
    <property type="protein sequence ID" value="EDM81745.1"/>
    <property type="molecule type" value="Genomic_DNA"/>
</dbReference>
<dbReference type="Pfam" id="PF06276">
    <property type="entry name" value="FhuF"/>
    <property type="match status" value="1"/>
</dbReference>
<evidence type="ECO:0000256" key="1">
    <source>
        <dbReference type="ARBA" id="ARBA00007832"/>
    </source>
</evidence>
<dbReference type="GO" id="GO:0016881">
    <property type="term" value="F:acid-amino acid ligase activity"/>
    <property type="evidence" value="ECO:0007669"/>
    <property type="project" value="UniProtKB-ARBA"/>
</dbReference>
<comment type="caution">
    <text evidence="5">The sequence shown here is derived from an EMBL/GenBank/DDBJ whole genome shotgun (WGS) entry which is preliminary data.</text>
</comment>
<dbReference type="PANTHER" id="PTHR34384">
    <property type="entry name" value="L-2,3-DIAMINOPROPANOATE--CITRATE LIGASE"/>
    <property type="match status" value="1"/>
</dbReference>
<proteinExistence type="inferred from homology"/>
<feature type="domain" description="Aerobactin siderophore biosynthesis IucA/IucC-like C-terminal" evidence="4">
    <location>
        <begin position="435"/>
        <end position="590"/>
    </location>
</feature>
<accession>A6FWS1</accession>
<evidence type="ECO:0000313" key="5">
    <source>
        <dbReference type="EMBL" id="EDM81745.1"/>
    </source>
</evidence>
<sequence>MRALPTAAEVDHQAEARAARWIRRVLAFARGPLAELAPASELEPAALARCWRGAALEIGARVVLSSVREGLVPGEREPASVRWHDPALGAPLVLPLRRWGAFGLDLPELSGALDPRLLDPAGLIALPCARADCGPGDLARVRAELDDSVDKLAWARLAQRLRPALAQRSPEDPRVRDPEHLVTDGHPWHPMTRTRVGLGAAANLRHAPELLGRAWISTVEVAASEVQRAGTWDALAVRCFGAPRDPGWVRIPVHPTQRRLLPRLFPELVARGALRTADGRPFRAPPDPSQALAVRSLLSLRTVTLEDRALPFHLKLATNIHTTSAKRVVSAMSVTNGPRVSALLERIQAQDPKTQSLEIMVEPAAAGLDPARHSRASSLGAILRRAPSRSDGAQAWVCAAVAEPWPLDPSQRVLERLASGYPGDAKARLRALLGDWIALLVPPCLRLLTVHGVALEVHLQNTLARVAQGRLVGFAVRDLGGIRIHTPRLTRAGHTLSLAPESFIWTDDLPEVRGKLEHTLFHAHLTHVFAVAEALSVPAGESWARTRTVVEGCLTRWGGERAREDLEAMLAPTVRAKALLSMRLRERSSDYDYTRVDNPLSA</sequence>
<evidence type="ECO:0000259" key="4">
    <source>
        <dbReference type="Pfam" id="PF06276"/>
    </source>
</evidence>
<evidence type="ECO:0008006" key="7">
    <source>
        <dbReference type="Google" id="ProtNLM"/>
    </source>
</evidence>
<dbReference type="PANTHER" id="PTHR34384:SF5">
    <property type="entry name" value="L-2,3-DIAMINOPROPANOATE--CITRATE LIGASE"/>
    <property type="match status" value="1"/>
</dbReference>
<dbReference type="Pfam" id="PF04183">
    <property type="entry name" value="IucA_IucC"/>
    <property type="match status" value="1"/>
</dbReference>
<gene>
    <name evidence="5" type="ORF">PPSIR1_04743</name>
</gene>
<feature type="domain" description="Aerobactin siderophore biosynthesis IucA/IucC N-terminal" evidence="3">
    <location>
        <begin position="179"/>
        <end position="402"/>
    </location>
</feature>
<dbReference type="Gene3D" id="1.10.510.40">
    <property type="match status" value="1"/>
</dbReference>
<name>A6FWS1_9BACT</name>
<organism evidence="5 6">
    <name type="scientific">Plesiocystis pacifica SIR-1</name>
    <dbReference type="NCBI Taxonomy" id="391625"/>
    <lineage>
        <taxon>Bacteria</taxon>
        <taxon>Pseudomonadati</taxon>
        <taxon>Myxococcota</taxon>
        <taxon>Polyangia</taxon>
        <taxon>Nannocystales</taxon>
        <taxon>Nannocystaceae</taxon>
        <taxon>Plesiocystis</taxon>
    </lineage>
</organism>